<name>A0ABP8TDF0_9ACTN</name>
<comment type="caution">
    <text evidence="1">The sequence shown here is derived from an EMBL/GenBank/DDBJ whole genome shotgun (WGS) entry which is preliminary data.</text>
</comment>
<proteinExistence type="predicted"/>
<dbReference type="RefSeq" id="WP_345351294.1">
    <property type="nucleotide sequence ID" value="NZ_BAABHJ010000005.1"/>
</dbReference>
<evidence type="ECO:0000313" key="1">
    <source>
        <dbReference type="EMBL" id="GAA4605213.1"/>
    </source>
</evidence>
<sequence length="63" mass="6688">MTFDALAALRQAGNPVDLLTTAQRDVLAGLTEQEVAVLNSVKQRLDAVSDAEVEGHSLIIKIA</sequence>
<evidence type="ECO:0000313" key="2">
    <source>
        <dbReference type="Proteomes" id="UP001500212"/>
    </source>
</evidence>
<organism evidence="1 2">
    <name type="scientific">Actinoallomurus liliacearum</name>
    <dbReference type="NCBI Taxonomy" id="1080073"/>
    <lineage>
        <taxon>Bacteria</taxon>
        <taxon>Bacillati</taxon>
        <taxon>Actinomycetota</taxon>
        <taxon>Actinomycetes</taxon>
        <taxon>Streptosporangiales</taxon>
        <taxon>Thermomonosporaceae</taxon>
        <taxon>Actinoallomurus</taxon>
    </lineage>
</organism>
<protein>
    <submittedName>
        <fullName evidence="1">Uncharacterized protein</fullName>
    </submittedName>
</protein>
<dbReference type="Proteomes" id="UP001500212">
    <property type="component" value="Unassembled WGS sequence"/>
</dbReference>
<keyword evidence="2" id="KW-1185">Reference proteome</keyword>
<accession>A0ABP8TDF0</accession>
<gene>
    <name evidence="1" type="ORF">GCM10023195_18050</name>
</gene>
<reference evidence="2" key="1">
    <citation type="journal article" date="2019" name="Int. J. Syst. Evol. Microbiol.">
        <title>The Global Catalogue of Microorganisms (GCM) 10K type strain sequencing project: providing services to taxonomists for standard genome sequencing and annotation.</title>
        <authorList>
            <consortium name="The Broad Institute Genomics Platform"/>
            <consortium name="The Broad Institute Genome Sequencing Center for Infectious Disease"/>
            <person name="Wu L."/>
            <person name="Ma J."/>
        </authorList>
    </citation>
    <scope>NUCLEOTIDE SEQUENCE [LARGE SCALE GENOMIC DNA]</scope>
    <source>
        <strain evidence="2">JCM 17938</strain>
    </source>
</reference>
<dbReference type="NCBIfam" id="NF045560">
    <property type="entry name" value="aroma_sacti_dom"/>
    <property type="match status" value="1"/>
</dbReference>
<dbReference type="EMBL" id="BAABHJ010000005">
    <property type="protein sequence ID" value="GAA4605213.1"/>
    <property type="molecule type" value="Genomic_DNA"/>
</dbReference>
<dbReference type="InterPro" id="IPR054632">
    <property type="entry name" value="Aroma_sacti_dom"/>
</dbReference>